<dbReference type="OrthoDB" id="9802901at2"/>
<dbReference type="Proteomes" id="UP000305760">
    <property type="component" value="Unassembled WGS sequence"/>
</dbReference>
<organism evidence="2 3">
    <name type="scientific">Arenimonas terrae</name>
    <dbReference type="NCBI Taxonomy" id="2546226"/>
    <lineage>
        <taxon>Bacteria</taxon>
        <taxon>Pseudomonadati</taxon>
        <taxon>Pseudomonadota</taxon>
        <taxon>Gammaproteobacteria</taxon>
        <taxon>Lysobacterales</taxon>
        <taxon>Lysobacteraceae</taxon>
        <taxon>Arenimonas</taxon>
    </lineage>
</organism>
<keyword evidence="2" id="KW-0255">Endonuclease</keyword>
<keyword evidence="2" id="KW-0378">Hydrolase</keyword>
<dbReference type="RefSeq" id="WP_139449288.1">
    <property type="nucleotide sequence ID" value="NZ_SMDR01000003.1"/>
</dbReference>
<keyword evidence="2" id="KW-0540">Nuclease</keyword>
<dbReference type="InterPro" id="IPR003615">
    <property type="entry name" value="HNH_nuc"/>
</dbReference>
<dbReference type="CDD" id="cd00085">
    <property type="entry name" value="HNHc"/>
    <property type="match status" value="1"/>
</dbReference>
<comment type="caution">
    <text evidence="2">The sequence shown here is derived from an EMBL/GenBank/DDBJ whole genome shotgun (WGS) entry which is preliminary data.</text>
</comment>
<gene>
    <name evidence="2" type="ORF">E1B00_12520</name>
</gene>
<name>A0A5C4RPE4_9GAMM</name>
<keyword evidence="3" id="KW-1185">Reference proteome</keyword>
<evidence type="ECO:0000313" key="3">
    <source>
        <dbReference type="Proteomes" id="UP000305760"/>
    </source>
</evidence>
<proteinExistence type="predicted"/>
<reference evidence="2 3" key="1">
    <citation type="submission" date="2019-03" db="EMBL/GenBank/DDBJ databases">
        <title>Arenimonas daejeonensis sp. nov., isolated from compost.</title>
        <authorList>
            <person name="Jeon C.O."/>
        </authorList>
    </citation>
    <scope>NUCLEOTIDE SEQUENCE [LARGE SCALE GENOMIC DNA]</scope>
    <source>
        <strain evidence="2 3">R29</strain>
    </source>
</reference>
<feature type="domain" description="HNH" evidence="1">
    <location>
        <begin position="49"/>
        <end position="81"/>
    </location>
</feature>
<dbReference type="GO" id="GO:0008270">
    <property type="term" value="F:zinc ion binding"/>
    <property type="evidence" value="ECO:0007669"/>
    <property type="project" value="InterPro"/>
</dbReference>
<dbReference type="EMBL" id="SMDR01000003">
    <property type="protein sequence ID" value="TNJ33123.1"/>
    <property type="molecule type" value="Genomic_DNA"/>
</dbReference>
<evidence type="ECO:0000313" key="2">
    <source>
        <dbReference type="EMBL" id="TNJ33123.1"/>
    </source>
</evidence>
<dbReference type="AlphaFoldDB" id="A0A5C4RPE4"/>
<dbReference type="Pfam" id="PF01844">
    <property type="entry name" value="HNH"/>
    <property type="match status" value="1"/>
</dbReference>
<dbReference type="GO" id="GO:0004519">
    <property type="term" value="F:endonuclease activity"/>
    <property type="evidence" value="ECO:0007669"/>
    <property type="project" value="UniProtKB-KW"/>
</dbReference>
<protein>
    <submittedName>
        <fullName evidence="2">HNH endonuclease</fullName>
    </submittedName>
</protein>
<sequence length="122" mass="13692">MPAPKRFRTRAFHAQNGRCYYCGAPMWLDDPLAFAKAYRCTPGQLPALQATAEHLVAVCDGGKTTAANIVAAHRLCNRRRHMAKVPLAPDRYRERVTGRVARGKWFDNTLRALTRHAPHVPS</sequence>
<dbReference type="InterPro" id="IPR002711">
    <property type="entry name" value="HNH"/>
</dbReference>
<dbReference type="Gene3D" id="1.10.30.50">
    <property type="match status" value="1"/>
</dbReference>
<dbReference type="GO" id="GO:0003676">
    <property type="term" value="F:nucleic acid binding"/>
    <property type="evidence" value="ECO:0007669"/>
    <property type="project" value="InterPro"/>
</dbReference>
<accession>A0A5C4RPE4</accession>
<evidence type="ECO:0000259" key="1">
    <source>
        <dbReference type="Pfam" id="PF01844"/>
    </source>
</evidence>